<dbReference type="OMA" id="THENEAP"/>
<evidence type="ECO:0000313" key="4">
    <source>
        <dbReference type="Proteomes" id="UP000002852"/>
    </source>
</evidence>
<dbReference type="GO" id="GO:0003676">
    <property type="term" value="F:nucleic acid binding"/>
    <property type="evidence" value="ECO:0007669"/>
    <property type="project" value="InterPro"/>
</dbReference>
<dbReference type="CDD" id="cd09272">
    <property type="entry name" value="RNase_HI_RT_Ty1"/>
    <property type="match status" value="1"/>
</dbReference>
<dbReference type="Pfam" id="PF00665">
    <property type="entry name" value="rve"/>
    <property type="match status" value="1"/>
</dbReference>
<sequence>MVSNYRVPPTFEERKPYESWKNEVNIWTRVTDLEKKKQALAVALALSGRARDTAMEIPVDDLNKDTGMTTLFAKLDDLFLKEEKDRIYEAYSDFDRVIKEANMSMADYIIDFEQRYSRMKKYNMELPDAVLAFKLLDTACLDITDRQLALTACSDVTFASMKSALKRIFGEKRGAAAEAISQESVFATEQRRQKGKYWRQSPRQETTQPGTNPLDKYGRRSKCAVCQSTFHWVKNCPHKADSVKIAEDAKDVEECNLTLYTKESPTDAEIFMTECFGSAIIDTACTRTVCGQEWLDNYSTVLQKKSVKIMKETETQSHRPFKFGDGKIVYSIKKVKLPAKIGNTKCNIETEVVPANIPLLLSKASLKRAGTVLDMERDSAVMFNQPVKLDFTSSGHYCVNIVDSDNRNFIHSDKLLEATEEEILTATDKMNTSEKMKVLEKLHKQFGHASADKIQRLLTNSGNKDTECDSLLKKVVNQCEVCQKYCKTKPKPAVGLPLASTYNETVAVDLHELEPGVWYLHIIDQFTRFSAGSVLTTKRSSEIVKRFIHDWISVHGPPQKLFSDNGGEFNNEEVRDMAENFNIEVKTTPAYSPWSNGLLERHNQTLTEILLKVKASTGCDWSTAMDWALMAKNSMQSVHGYSPHQLVFGQNPNLPSVLIDKVPALEGTTKSEWVAKHISALHAARKAFTEAECSERIRRALKKQLRPIDDRYETGDKVFYKRVDCPEWKGPGVVIGQDGAVVFVRHGGTCVRVHQLRLRKVTHENEAPQITCNEENIQGQHTVDIIEENGGGDTIAVSPENYPLPAPENTEAMRQHTGNTIIKTGQIVTFRNAEGVSRKAKVLGRAGKATGKYKNWFNLELLEPAGVAGNSESADLSQLEDLHVQADAEDTDTHEDVFVSKDMSFDEAKENEIKSWKQNQVFEEIEDKGQKCVSTRWVCTLKETENGIIPKARLVARGFEELQVSDLQKDSPTCASESLRLLVAVICQKQWELHSMDIKSAFLQGMQLSRDIFIKPPPEANRTGVLWKLRKCVYGLADASLYWYNRVKTIMIEAGGVVSKVDPAVFYWLDEHKNVTGVLACHVDDFIWGGSHMFSESVIPHLRSKFSVGCEAHNSFSYVGVDLVTKGKKVQIHQETYIQHLQSIHLSPSRAAESASPLTEKETEQLRSKIGQLLWVARQSRPDVMFDASNLASRLKHATVQTINEANRVVCKLKAKSVELNFQHLGEDSNLRMVTFTDASFGNLSDGGTQGGHFIVLMGDNGQFSPISWQSKRIKRIVRSTLAGETLAMSEGIDNAIFLSTLFSELSAGSTACPPPIMCVTDNFSLVDALKSTKFVTEKRLRLEISSIKELIQTKKVQVLWSQTKDQLADCFTKKGASTTSLLKALYEGHWILQ</sequence>
<dbReference type="HOGENOM" id="CLU_254733_0_0_1"/>
<feature type="region of interest" description="Disordered" evidence="1">
    <location>
        <begin position="196"/>
        <end position="215"/>
    </location>
</feature>
<reference evidence="3" key="4">
    <citation type="submission" date="2025-09" db="UniProtKB">
        <authorList>
            <consortium name="Ensembl"/>
        </authorList>
    </citation>
    <scope>IDENTIFICATION</scope>
    <source>
        <strain evidence="3">JP 163 A</strain>
    </source>
</reference>
<name>M4AZE1_XIPMA</name>
<proteinExistence type="predicted"/>
<dbReference type="Gene3D" id="3.30.420.10">
    <property type="entry name" value="Ribonuclease H-like superfamily/Ribonuclease H"/>
    <property type="match status" value="1"/>
</dbReference>
<dbReference type="InterPro" id="IPR013103">
    <property type="entry name" value="RVT_2"/>
</dbReference>
<dbReference type="Ensembl" id="ENSXMAT00000019864.2">
    <property type="protein sequence ID" value="ENSXMAP00000019836.2"/>
    <property type="gene ID" value="ENSXMAG00000019789.2"/>
</dbReference>
<dbReference type="PROSITE" id="PS50994">
    <property type="entry name" value="INTEGRASE"/>
    <property type="match status" value="1"/>
</dbReference>
<feature type="domain" description="Integrase catalytic" evidence="2">
    <location>
        <begin position="488"/>
        <end position="651"/>
    </location>
</feature>
<evidence type="ECO:0000256" key="1">
    <source>
        <dbReference type="SAM" id="MobiDB-lite"/>
    </source>
</evidence>
<dbReference type="PANTHER" id="PTHR37984">
    <property type="entry name" value="PROTEIN CBG26694"/>
    <property type="match status" value="1"/>
</dbReference>
<feature type="compositionally biased region" description="Polar residues" evidence="1">
    <location>
        <begin position="201"/>
        <end position="211"/>
    </location>
</feature>
<organism evidence="3 4">
    <name type="scientific">Xiphophorus maculatus</name>
    <name type="common">Southern platyfish</name>
    <name type="synonym">Platypoecilus maculatus</name>
    <dbReference type="NCBI Taxonomy" id="8083"/>
    <lineage>
        <taxon>Eukaryota</taxon>
        <taxon>Metazoa</taxon>
        <taxon>Chordata</taxon>
        <taxon>Craniata</taxon>
        <taxon>Vertebrata</taxon>
        <taxon>Euteleostomi</taxon>
        <taxon>Actinopterygii</taxon>
        <taxon>Neopterygii</taxon>
        <taxon>Teleostei</taxon>
        <taxon>Neoteleostei</taxon>
        <taxon>Acanthomorphata</taxon>
        <taxon>Ovalentaria</taxon>
        <taxon>Atherinomorphae</taxon>
        <taxon>Cyprinodontiformes</taxon>
        <taxon>Poeciliidae</taxon>
        <taxon>Poeciliinae</taxon>
        <taxon>Xiphophorus</taxon>
    </lineage>
</organism>
<protein>
    <recommendedName>
        <fullName evidence="2">Integrase catalytic domain-containing protein</fullName>
    </recommendedName>
</protein>
<reference evidence="4" key="1">
    <citation type="submission" date="2012-01" db="EMBL/GenBank/DDBJ databases">
        <authorList>
            <person name="Walter R."/>
            <person name="Schartl M."/>
            <person name="Warren W."/>
        </authorList>
    </citation>
    <scope>NUCLEOTIDE SEQUENCE [LARGE SCALE GENOMIC DNA]</scope>
    <source>
        <strain evidence="4">JP 163 A</strain>
    </source>
</reference>
<reference evidence="4" key="2">
    <citation type="journal article" date="2013" name="Nat. Genet.">
        <title>The genome of the platyfish, Xiphophorus maculatus, provides insights into evolutionary adaptation and several complex traits.</title>
        <authorList>
            <person name="Schartl M."/>
            <person name="Walter R.B."/>
            <person name="Shen Y."/>
            <person name="Garcia T."/>
            <person name="Catchen J."/>
            <person name="Amores A."/>
            <person name="Braasch I."/>
            <person name="Chalopin D."/>
            <person name="Volff J.N."/>
            <person name="Lesch K.P."/>
            <person name="Bisazza A."/>
            <person name="Minx P."/>
            <person name="Hillier L."/>
            <person name="Wilson R.K."/>
            <person name="Fuerstenberg S."/>
            <person name="Boore J."/>
            <person name="Searle S."/>
            <person name="Postlethwait J.H."/>
            <person name="Warren W.C."/>
        </authorList>
    </citation>
    <scope>NUCLEOTIDE SEQUENCE [LARGE SCALE GENOMIC DNA]</scope>
    <source>
        <strain evidence="4">JP 163 A</strain>
    </source>
</reference>
<evidence type="ECO:0000259" key="2">
    <source>
        <dbReference type="PROSITE" id="PS50994"/>
    </source>
</evidence>
<keyword evidence="4" id="KW-1185">Reference proteome</keyword>
<accession>M4AZE1</accession>
<evidence type="ECO:0000313" key="3">
    <source>
        <dbReference type="Ensembl" id="ENSXMAP00000019836.2"/>
    </source>
</evidence>
<dbReference type="Pfam" id="PF07727">
    <property type="entry name" value="RVT_2"/>
    <property type="match status" value="1"/>
</dbReference>
<dbReference type="InterPro" id="IPR012337">
    <property type="entry name" value="RNaseH-like_sf"/>
</dbReference>
<reference evidence="3" key="3">
    <citation type="submission" date="2025-08" db="UniProtKB">
        <authorList>
            <consortium name="Ensembl"/>
        </authorList>
    </citation>
    <scope>IDENTIFICATION</scope>
    <source>
        <strain evidence="3">JP 163 A</strain>
    </source>
</reference>
<dbReference type="InterPro" id="IPR050951">
    <property type="entry name" value="Retrovirus_Pol_polyprotein"/>
</dbReference>
<dbReference type="SUPFAM" id="SSF53098">
    <property type="entry name" value="Ribonuclease H-like"/>
    <property type="match status" value="1"/>
</dbReference>
<dbReference type="PANTHER" id="PTHR37984:SF5">
    <property type="entry name" value="PROTEIN NYNRIN-LIKE"/>
    <property type="match status" value="1"/>
</dbReference>
<dbReference type="eggNOG" id="KOG0017">
    <property type="taxonomic scope" value="Eukaryota"/>
</dbReference>
<dbReference type="InterPro" id="IPR036397">
    <property type="entry name" value="RNaseH_sf"/>
</dbReference>
<dbReference type="InterPro" id="IPR001584">
    <property type="entry name" value="Integrase_cat-core"/>
</dbReference>
<dbReference type="GeneTree" id="ENSGT00910000144299"/>
<dbReference type="Proteomes" id="UP000002852">
    <property type="component" value="Unassembled WGS sequence"/>
</dbReference>
<dbReference type="InParanoid" id="M4AZE1"/>
<dbReference type="GO" id="GO:0015074">
    <property type="term" value="P:DNA integration"/>
    <property type="evidence" value="ECO:0007669"/>
    <property type="project" value="InterPro"/>
</dbReference>